<evidence type="ECO:0000256" key="3">
    <source>
        <dbReference type="ARBA" id="ARBA00023136"/>
    </source>
</evidence>
<proteinExistence type="predicted"/>
<protein>
    <submittedName>
        <fullName evidence="5">Uncharacterized protein</fullName>
    </submittedName>
</protein>
<dbReference type="Pfam" id="PF06977">
    <property type="entry name" value="SdiA-regulated"/>
    <property type="match status" value="1"/>
</dbReference>
<organism evidence="5 6">
    <name type="scientific">Neolewinella aurantiaca</name>
    <dbReference type="NCBI Taxonomy" id="2602767"/>
    <lineage>
        <taxon>Bacteria</taxon>
        <taxon>Pseudomonadati</taxon>
        <taxon>Bacteroidota</taxon>
        <taxon>Saprospiria</taxon>
        <taxon>Saprospirales</taxon>
        <taxon>Lewinellaceae</taxon>
        <taxon>Neolewinella</taxon>
    </lineage>
</organism>
<dbReference type="Proteomes" id="UP000321907">
    <property type="component" value="Unassembled WGS sequence"/>
</dbReference>
<feature type="chain" id="PRO_5022970986" evidence="4">
    <location>
        <begin position="20"/>
        <end position="298"/>
    </location>
</feature>
<keyword evidence="3" id="KW-0472">Membrane</keyword>
<dbReference type="AlphaFoldDB" id="A0A5C7FG69"/>
<evidence type="ECO:0000256" key="4">
    <source>
        <dbReference type="SAM" id="SignalP"/>
    </source>
</evidence>
<feature type="signal peptide" evidence="4">
    <location>
        <begin position="1"/>
        <end position="19"/>
    </location>
</feature>
<gene>
    <name evidence="5" type="ORF">FUA23_19800</name>
</gene>
<evidence type="ECO:0000313" key="6">
    <source>
        <dbReference type="Proteomes" id="UP000321907"/>
    </source>
</evidence>
<name>A0A5C7FG69_9BACT</name>
<comment type="subcellular location">
    <subcellularLocation>
        <location evidence="1">Cell membrane</location>
    </subcellularLocation>
</comment>
<evidence type="ECO:0000256" key="1">
    <source>
        <dbReference type="ARBA" id="ARBA00004236"/>
    </source>
</evidence>
<keyword evidence="4" id="KW-0732">Signal</keyword>
<evidence type="ECO:0000313" key="5">
    <source>
        <dbReference type="EMBL" id="TXF86287.1"/>
    </source>
</evidence>
<dbReference type="SUPFAM" id="SSF101898">
    <property type="entry name" value="NHL repeat"/>
    <property type="match status" value="1"/>
</dbReference>
<keyword evidence="6" id="KW-1185">Reference proteome</keyword>
<dbReference type="InterPro" id="IPR009722">
    <property type="entry name" value="YjiK/CarP"/>
</dbReference>
<comment type="caution">
    <text evidence="5">The sequence shown here is derived from an EMBL/GenBank/DDBJ whole genome shotgun (WGS) entry which is preliminary data.</text>
</comment>
<accession>A0A5C7FG69</accession>
<dbReference type="OrthoDB" id="5292493at2"/>
<keyword evidence="2" id="KW-1003">Cell membrane</keyword>
<reference evidence="5 6" key="1">
    <citation type="submission" date="2019-08" db="EMBL/GenBank/DDBJ databases">
        <title>Lewinella sp. strain SSH13 Genome sequencing and assembly.</title>
        <authorList>
            <person name="Kim I."/>
        </authorList>
    </citation>
    <scope>NUCLEOTIDE SEQUENCE [LARGE SCALE GENOMIC DNA]</scope>
    <source>
        <strain evidence="5 6">SSH13</strain>
    </source>
</reference>
<dbReference type="RefSeq" id="WP_147932511.1">
    <property type="nucleotide sequence ID" value="NZ_VOXD01000041.1"/>
</dbReference>
<dbReference type="GO" id="GO:0005886">
    <property type="term" value="C:plasma membrane"/>
    <property type="evidence" value="ECO:0007669"/>
    <property type="project" value="UniProtKB-SubCell"/>
</dbReference>
<sequence length="298" mass="33287">MIRVSLFALFACFSISLHAQSAAKNYNYSAPELVGNLDHELDEISGLSVAPGTRNELLAIQDEEGKIFRINSKTGALLWAITFWKDGDYEAVEAVGEDIWVSKSTGTLYHVTNAGKPNQHVEKYNTDLTGDNDVEGLAYDKTNNRLLLACKKDAKDDGNDKNGRYIYAFDLATHKLSKKPVFAIELEAVKNYLAACEKTTDHERLCDFFISRDEYDLAPSALAVHPMTGQLFLTSSVGKVLMVLNPDGKIDHMERLDKKLFAQPEGLAFAEDGTLFISTEKKKADYARVYRLPYKVSR</sequence>
<dbReference type="EMBL" id="VOXD01000041">
    <property type="protein sequence ID" value="TXF86287.1"/>
    <property type="molecule type" value="Genomic_DNA"/>
</dbReference>
<evidence type="ECO:0000256" key="2">
    <source>
        <dbReference type="ARBA" id="ARBA00022475"/>
    </source>
</evidence>